<dbReference type="Proteomes" id="UP000530234">
    <property type="component" value="Unassembled WGS sequence"/>
</dbReference>
<name>A0A7W3T0G7_9ACTN</name>
<comment type="caution">
    <text evidence="1">The sequence shown here is derived from an EMBL/GenBank/DDBJ whole genome shotgun (WGS) entry which is preliminary data.</text>
</comment>
<dbReference type="SUPFAM" id="SSF158682">
    <property type="entry name" value="TerB-like"/>
    <property type="match status" value="1"/>
</dbReference>
<gene>
    <name evidence="1" type="ORF">FOE67_03420</name>
</gene>
<proteinExistence type="predicted"/>
<dbReference type="AlphaFoldDB" id="A0A7W3T0G7"/>
<evidence type="ECO:0000313" key="1">
    <source>
        <dbReference type="EMBL" id="MBB0228583.1"/>
    </source>
</evidence>
<accession>A0A7W3T0G7</accession>
<reference evidence="2" key="1">
    <citation type="submission" date="2019-10" db="EMBL/GenBank/DDBJ databases">
        <title>Streptomyces sp. nov., a novel actinobacterium isolated from alkaline environment.</title>
        <authorList>
            <person name="Golinska P."/>
        </authorList>
    </citation>
    <scope>NUCLEOTIDE SEQUENCE [LARGE SCALE GENOMIC DNA]</scope>
    <source>
        <strain evidence="2">DSM 42108</strain>
    </source>
</reference>
<keyword evidence="2" id="KW-1185">Reference proteome</keyword>
<evidence type="ECO:0000313" key="2">
    <source>
        <dbReference type="Proteomes" id="UP000530234"/>
    </source>
</evidence>
<dbReference type="EMBL" id="VKHS01000035">
    <property type="protein sequence ID" value="MBB0228583.1"/>
    <property type="molecule type" value="Genomic_DNA"/>
</dbReference>
<protein>
    <submittedName>
        <fullName evidence="1">TerB family tellurite resistance protein</fullName>
    </submittedName>
</protein>
<sequence length="224" mass="23603">MVHSRGRDDHGGKRRRRVLGTRTAWRVTGDGEFFCPRCGGDRCYQELTGRRRFAVLGIPVLPRGAADPVVACAACRGHFPPSAVTVPTTMRLAGMLRDAVHAVALAVLAAGGAEDRGARRTAVEVIREAGYPDCTEERLLTLLAVVSAEGPRGADTELGQALDPLAPLLAVPGRESLLLRGARIALADGPYLAAESTVLAGIGRRLDLAPADTARLLTAARTPS</sequence>
<organism evidence="1 2">
    <name type="scientific">Streptomyces calidiresistens</name>
    <dbReference type="NCBI Taxonomy" id="1485586"/>
    <lineage>
        <taxon>Bacteria</taxon>
        <taxon>Bacillati</taxon>
        <taxon>Actinomycetota</taxon>
        <taxon>Actinomycetes</taxon>
        <taxon>Kitasatosporales</taxon>
        <taxon>Streptomycetaceae</taxon>
        <taxon>Streptomyces</taxon>
    </lineage>
</organism>
<dbReference type="InterPro" id="IPR029024">
    <property type="entry name" value="TerB-like"/>
</dbReference>
<dbReference type="RefSeq" id="WP_182660251.1">
    <property type="nucleotide sequence ID" value="NZ_VKHS01000035.1"/>
</dbReference>